<dbReference type="EMBL" id="AP014959">
    <property type="protein sequence ID" value="BAS85408.1"/>
    <property type="molecule type" value="Genomic_DNA"/>
</dbReference>
<organism evidence="1 2">
    <name type="scientific">Oryza sativa subsp. japonica</name>
    <name type="common">Rice</name>
    <dbReference type="NCBI Taxonomy" id="39947"/>
    <lineage>
        <taxon>Eukaryota</taxon>
        <taxon>Viridiplantae</taxon>
        <taxon>Streptophyta</taxon>
        <taxon>Embryophyta</taxon>
        <taxon>Tracheophyta</taxon>
        <taxon>Spermatophyta</taxon>
        <taxon>Magnoliopsida</taxon>
        <taxon>Liliopsida</taxon>
        <taxon>Poales</taxon>
        <taxon>Poaceae</taxon>
        <taxon>BOP clade</taxon>
        <taxon>Oryzoideae</taxon>
        <taxon>Oryzeae</taxon>
        <taxon>Oryzinae</taxon>
        <taxon>Oryza</taxon>
        <taxon>Oryza sativa</taxon>
    </lineage>
</organism>
<dbReference type="Gramene" id="Os03t0638250-00">
    <property type="protein sequence ID" value="Os03t0638250-00"/>
    <property type="gene ID" value="Os03g0638250"/>
</dbReference>
<evidence type="ECO:0000313" key="2">
    <source>
        <dbReference type="Proteomes" id="UP000059680"/>
    </source>
</evidence>
<reference evidence="1 2" key="2">
    <citation type="journal article" date="2013" name="Plant Cell Physiol.">
        <title>Rice Annotation Project Database (RAP-DB): an integrative and interactive database for rice genomics.</title>
        <authorList>
            <person name="Sakai H."/>
            <person name="Lee S.S."/>
            <person name="Tanaka T."/>
            <person name="Numa H."/>
            <person name="Kim J."/>
            <person name="Kawahara Y."/>
            <person name="Wakimoto H."/>
            <person name="Yang C.C."/>
            <person name="Iwamoto M."/>
            <person name="Abe T."/>
            <person name="Yamada Y."/>
            <person name="Muto A."/>
            <person name="Inokuchi H."/>
            <person name="Ikemura T."/>
            <person name="Matsumoto T."/>
            <person name="Sasaki T."/>
            <person name="Itoh T."/>
        </authorList>
    </citation>
    <scope>NUCLEOTIDE SEQUENCE [LARGE SCALE GENOMIC DNA]</scope>
    <source>
        <strain evidence="2">cv. Nipponbare</strain>
    </source>
</reference>
<dbReference type="AlphaFoldDB" id="A0A0P0W0J2"/>
<dbReference type="PaxDb" id="39947-A0A0P0W0J2"/>
<sequence length="72" mass="7905">MASIWWQLLNMPTATRGQTTPPILPIAVAMPTPVERADLIQTSGAYKHKTVKLPMATARAPNRRTVVNSSFC</sequence>
<reference evidence="1 2" key="3">
    <citation type="journal article" date="2013" name="Rice">
        <title>Improvement of the Oryza sativa Nipponbare reference genome using next generation sequence and optical map data.</title>
        <authorList>
            <person name="Kawahara Y."/>
            <person name="de la Bastide M."/>
            <person name="Hamilton J.P."/>
            <person name="Kanamori H."/>
            <person name="McCombie W.R."/>
            <person name="Ouyang S."/>
            <person name="Schwartz D.C."/>
            <person name="Tanaka T."/>
            <person name="Wu J."/>
            <person name="Zhou S."/>
            <person name="Childs K.L."/>
            <person name="Davidson R.M."/>
            <person name="Lin H."/>
            <person name="Quesada-Ocampo L."/>
            <person name="Vaillancourt B."/>
            <person name="Sakai H."/>
            <person name="Lee S.S."/>
            <person name="Kim J."/>
            <person name="Numa H."/>
            <person name="Itoh T."/>
            <person name="Buell C.R."/>
            <person name="Matsumoto T."/>
        </authorList>
    </citation>
    <scope>NUCLEOTIDE SEQUENCE [LARGE SCALE GENOMIC DNA]</scope>
    <source>
        <strain evidence="2">cv. Nipponbare</strain>
    </source>
</reference>
<accession>A0A0P0W0J2</accession>
<reference evidence="2" key="1">
    <citation type="journal article" date="2005" name="Nature">
        <title>The map-based sequence of the rice genome.</title>
        <authorList>
            <consortium name="International rice genome sequencing project (IRGSP)"/>
            <person name="Matsumoto T."/>
            <person name="Wu J."/>
            <person name="Kanamori H."/>
            <person name="Katayose Y."/>
            <person name="Fujisawa M."/>
            <person name="Namiki N."/>
            <person name="Mizuno H."/>
            <person name="Yamamoto K."/>
            <person name="Antonio B.A."/>
            <person name="Baba T."/>
            <person name="Sakata K."/>
            <person name="Nagamura Y."/>
            <person name="Aoki H."/>
            <person name="Arikawa K."/>
            <person name="Arita K."/>
            <person name="Bito T."/>
            <person name="Chiden Y."/>
            <person name="Fujitsuka N."/>
            <person name="Fukunaka R."/>
            <person name="Hamada M."/>
            <person name="Harada C."/>
            <person name="Hayashi A."/>
            <person name="Hijishita S."/>
            <person name="Honda M."/>
            <person name="Hosokawa S."/>
            <person name="Ichikawa Y."/>
            <person name="Idonuma A."/>
            <person name="Iijima M."/>
            <person name="Ikeda M."/>
            <person name="Ikeno M."/>
            <person name="Ito K."/>
            <person name="Ito S."/>
            <person name="Ito T."/>
            <person name="Ito Y."/>
            <person name="Ito Y."/>
            <person name="Iwabuchi A."/>
            <person name="Kamiya K."/>
            <person name="Karasawa W."/>
            <person name="Kurita K."/>
            <person name="Katagiri S."/>
            <person name="Kikuta A."/>
            <person name="Kobayashi H."/>
            <person name="Kobayashi N."/>
            <person name="Machita K."/>
            <person name="Maehara T."/>
            <person name="Masukawa M."/>
            <person name="Mizubayashi T."/>
            <person name="Mukai Y."/>
            <person name="Nagasaki H."/>
            <person name="Nagata Y."/>
            <person name="Naito S."/>
            <person name="Nakashima M."/>
            <person name="Nakama Y."/>
            <person name="Nakamichi Y."/>
            <person name="Nakamura M."/>
            <person name="Meguro A."/>
            <person name="Negishi M."/>
            <person name="Ohta I."/>
            <person name="Ohta T."/>
            <person name="Okamoto M."/>
            <person name="Ono N."/>
            <person name="Saji S."/>
            <person name="Sakaguchi M."/>
            <person name="Sakai K."/>
            <person name="Shibata M."/>
            <person name="Shimokawa T."/>
            <person name="Song J."/>
            <person name="Takazaki Y."/>
            <person name="Terasawa K."/>
            <person name="Tsugane M."/>
            <person name="Tsuji K."/>
            <person name="Ueda S."/>
            <person name="Waki K."/>
            <person name="Yamagata H."/>
            <person name="Yamamoto M."/>
            <person name="Yamamoto S."/>
            <person name="Yamane H."/>
            <person name="Yoshiki S."/>
            <person name="Yoshihara R."/>
            <person name="Yukawa K."/>
            <person name="Zhong H."/>
            <person name="Yano M."/>
            <person name="Yuan Q."/>
            <person name="Ouyang S."/>
            <person name="Liu J."/>
            <person name="Jones K.M."/>
            <person name="Gansberger K."/>
            <person name="Moffat K."/>
            <person name="Hill J."/>
            <person name="Bera J."/>
            <person name="Fadrosh D."/>
            <person name="Jin S."/>
            <person name="Johri S."/>
            <person name="Kim M."/>
            <person name="Overton L."/>
            <person name="Reardon M."/>
            <person name="Tsitrin T."/>
            <person name="Vuong H."/>
            <person name="Weaver B."/>
            <person name="Ciecko A."/>
            <person name="Tallon L."/>
            <person name="Jackson J."/>
            <person name="Pai G."/>
            <person name="Aken S.V."/>
            <person name="Utterback T."/>
            <person name="Reidmuller S."/>
            <person name="Feldblyum T."/>
            <person name="Hsiao J."/>
            <person name="Zismann V."/>
            <person name="Iobst S."/>
            <person name="de Vazeille A.R."/>
            <person name="Buell C.R."/>
            <person name="Ying K."/>
            <person name="Li Y."/>
            <person name="Lu T."/>
            <person name="Huang Y."/>
            <person name="Zhao Q."/>
            <person name="Feng Q."/>
            <person name="Zhang L."/>
            <person name="Zhu J."/>
            <person name="Weng Q."/>
            <person name="Mu J."/>
            <person name="Lu Y."/>
            <person name="Fan D."/>
            <person name="Liu Y."/>
            <person name="Guan J."/>
            <person name="Zhang Y."/>
            <person name="Yu S."/>
            <person name="Liu X."/>
            <person name="Zhang Y."/>
            <person name="Hong G."/>
            <person name="Han B."/>
            <person name="Choisne N."/>
            <person name="Demange N."/>
            <person name="Orjeda G."/>
            <person name="Samain S."/>
            <person name="Cattolico L."/>
            <person name="Pelletier E."/>
            <person name="Couloux A."/>
            <person name="Segurens B."/>
            <person name="Wincker P."/>
            <person name="D'Hont A."/>
            <person name="Scarpelli C."/>
            <person name="Weissenbach J."/>
            <person name="Salanoubat M."/>
            <person name="Quetier F."/>
            <person name="Yu Y."/>
            <person name="Kim H.R."/>
            <person name="Rambo T."/>
            <person name="Currie J."/>
            <person name="Collura K."/>
            <person name="Luo M."/>
            <person name="Yang T."/>
            <person name="Ammiraju J.S.S."/>
            <person name="Engler F."/>
            <person name="Soderlund C."/>
            <person name="Wing R.A."/>
            <person name="Palmer L.E."/>
            <person name="de la Bastide M."/>
            <person name="Spiegel L."/>
            <person name="Nascimento L."/>
            <person name="Zutavern T."/>
            <person name="O'Shaughnessy A."/>
            <person name="Dike S."/>
            <person name="Dedhia N."/>
            <person name="Preston R."/>
            <person name="Balija V."/>
            <person name="McCombie W.R."/>
            <person name="Chow T."/>
            <person name="Chen H."/>
            <person name="Chung M."/>
            <person name="Chen C."/>
            <person name="Shaw J."/>
            <person name="Wu H."/>
            <person name="Hsiao K."/>
            <person name="Chao Y."/>
            <person name="Chu M."/>
            <person name="Cheng C."/>
            <person name="Hour A."/>
            <person name="Lee P."/>
            <person name="Lin S."/>
            <person name="Lin Y."/>
            <person name="Liou J."/>
            <person name="Liu S."/>
            <person name="Hsing Y."/>
            <person name="Raghuvanshi S."/>
            <person name="Mohanty A."/>
            <person name="Bharti A.K."/>
            <person name="Gaur A."/>
            <person name="Gupta V."/>
            <person name="Kumar D."/>
            <person name="Ravi V."/>
            <person name="Vij S."/>
            <person name="Kapur A."/>
            <person name="Khurana P."/>
            <person name="Khurana P."/>
            <person name="Khurana J.P."/>
            <person name="Tyagi A.K."/>
            <person name="Gaikwad K."/>
            <person name="Singh A."/>
            <person name="Dalal V."/>
            <person name="Srivastava S."/>
            <person name="Dixit A."/>
            <person name="Pal A.K."/>
            <person name="Ghazi I.A."/>
            <person name="Yadav M."/>
            <person name="Pandit A."/>
            <person name="Bhargava A."/>
            <person name="Sureshbabu K."/>
            <person name="Batra K."/>
            <person name="Sharma T.R."/>
            <person name="Mohapatra T."/>
            <person name="Singh N.K."/>
            <person name="Messing J."/>
            <person name="Nelson A.B."/>
            <person name="Fuks G."/>
            <person name="Kavchok S."/>
            <person name="Keizer G."/>
            <person name="Linton E."/>
            <person name="Llaca V."/>
            <person name="Song R."/>
            <person name="Tanyolac B."/>
            <person name="Young S."/>
            <person name="Ho-Il K."/>
            <person name="Hahn J.H."/>
            <person name="Sangsakoo G."/>
            <person name="Vanavichit A."/>
            <person name="de Mattos Luiz.A.T."/>
            <person name="Zimmer P.D."/>
            <person name="Malone G."/>
            <person name="Dellagostin O."/>
            <person name="de Oliveira A.C."/>
            <person name="Bevan M."/>
            <person name="Bancroft I."/>
            <person name="Minx P."/>
            <person name="Cordum H."/>
            <person name="Wilson R."/>
            <person name="Cheng Z."/>
            <person name="Jin W."/>
            <person name="Jiang J."/>
            <person name="Leong S.A."/>
            <person name="Iwama H."/>
            <person name="Gojobori T."/>
            <person name="Itoh T."/>
            <person name="Niimura Y."/>
            <person name="Fujii Y."/>
            <person name="Habara T."/>
            <person name="Sakai H."/>
            <person name="Sato Y."/>
            <person name="Wilson G."/>
            <person name="Kumar K."/>
            <person name="McCouch S."/>
            <person name="Juretic N."/>
            <person name="Hoen D."/>
            <person name="Wright S."/>
            <person name="Bruskiewich R."/>
            <person name="Bureau T."/>
            <person name="Miyao A."/>
            <person name="Hirochika H."/>
            <person name="Nishikawa T."/>
            <person name="Kadowaki K."/>
            <person name="Sugiura M."/>
            <person name="Burr B."/>
            <person name="Sasaki T."/>
        </authorList>
    </citation>
    <scope>NUCLEOTIDE SEQUENCE [LARGE SCALE GENOMIC DNA]</scope>
    <source>
        <strain evidence="2">cv. Nipponbare</strain>
    </source>
</reference>
<keyword evidence="2" id="KW-1185">Reference proteome</keyword>
<proteinExistence type="predicted"/>
<gene>
    <name evidence="1" type="ordered locus">Os03g0638250</name>
    <name evidence="1" type="ORF">OSNPB_030638250</name>
</gene>
<protein>
    <submittedName>
        <fullName evidence="1">Os03g0638250 protein</fullName>
    </submittedName>
</protein>
<dbReference type="Proteomes" id="UP000059680">
    <property type="component" value="Chromosome 3"/>
</dbReference>
<name>A0A0P0W0J2_ORYSJ</name>
<dbReference type="InParanoid" id="A0A0P0W0J2"/>
<evidence type="ECO:0000313" key="1">
    <source>
        <dbReference type="EMBL" id="BAS85408.1"/>
    </source>
</evidence>